<accession>A0A0A8HCZ4</accession>
<reference evidence="2 3" key="1">
    <citation type="journal article" date="2014" name="Genome Biol. Evol.">
        <title>Comparative Genomics of the Campylobacter lari Group.</title>
        <authorList>
            <person name="Miller W.G."/>
            <person name="Yee E."/>
            <person name="Chapman M.H."/>
            <person name="Smith T.P."/>
            <person name="Bono J.L."/>
            <person name="Huynh S."/>
            <person name="Parker C.T."/>
            <person name="Vandamme P."/>
            <person name="Luong K."/>
            <person name="Korlach J."/>
        </authorList>
    </citation>
    <scope>NUCLEOTIDE SEQUENCE [LARGE SCALE GENOMIC DNA]</scope>
    <source>
        <strain evidence="2 3">LMG 24374</strain>
    </source>
</reference>
<protein>
    <submittedName>
        <fullName evidence="2">Uncharacterized protein</fullName>
    </submittedName>
</protein>
<proteinExistence type="predicted"/>
<evidence type="ECO:0000313" key="3">
    <source>
        <dbReference type="Proteomes" id="UP000031135"/>
    </source>
</evidence>
<feature type="compositionally biased region" description="Polar residues" evidence="1">
    <location>
        <begin position="8"/>
        <end position="18"/>
    </location>
</feature>
<dbReference type="AlphaFoldDB" id="A0A0A8HCZ4"/>
<gene>
    <name evidence="2" type="ORF">CSUB8521_0967</name>
</gene>
<evidence type="ECO:0000256" key="1">
    <source>
        <dbReference type="SAM" id="MobiDB-lite"/>
    </source>
</evidence>
<evidence type="ECO:0000313" key="2">
    <source>
        <dbReference type="EMBL" id="AJC90804.1"/>
    </source>
</evidence>
<feature type="region of interest" description="Disordered" evidence="1">
    <location>
        <begin position="1"/>
        <end position="25"/>
    </location>
</feature>
<name>A0A0A8HCZ4_9BACT</name>
<dbReference type="KEGG" id="csm:CSUB8521_0967"/>
<dbReference type="RefSeq" id="WP_039663917.1">
    <property type="nucleotide sequence ID" value="NZ_CP007772.1"/>
</dbReference>
<dbReference type="OrthoDB" id="5356798at2"/>
<dbReference type="Proteomes" id="UP000031135">
    <property type="component" value="Chromosome"/>
</dbReference>
<dbReference type="HOGENOM" id="CLU_133661_0_0_7"/>
<dbReference type="EMBL" id="CP007772">
    <property type="protein sequence ID" value="AJC90804.1"/>
    <property type="molecule type" value="Genomic_DNA"/>
</dbReference>
<sequence>MARKNENQNKPNTSNLDENTQDEALKLQDDVKAVDENIELTSQSIEEKTTLIKEQGEQMPPKNIQKSLSNEPLVAMPKGLESLIAKDLFSINAKVDMELNQSLARGTLLISEDYGENFKKCPNEDISAKENIKLAVLKDDVFNNGYYGVLLMGEVILSDIHQSAIKKAFLQNLIINTKE</sequence>
<organism evidence="2 3">
    <name type="scientific">Campylobacter subantarcticus LMG 24374</name>
    <dbReference type="NCBI Taxonomy" id="1388751"/>
    <lineage>
        <taxon>Bacteria</taxon>
        <taxon>Pseudomonadati</taxon>
        <taxon>Campylobacterota</taxon>
        <taxon>Epsilonproteobacteria</taxon>
        <taxon>Campylobacterales</taxon>
        <taxon>Campylobacteraceae</taxon>
        <taxon>Campylobacter</taxon>
    </lineage>
</organism>